<proteinExistence type="predicted"/>
<comment type="caution">
    <text evidence="1">The sequence shown here is derived from an EMBL/GenBank/DDBJ whole genome shotgun (WGS) entry which is preliminary data.</text>
</comment>
<evidence type="ECO:0000313" key="2">
    <source>
        <dbReference type="Proteomes" id="UP000789759"/>
    </source>
</evidence>
<evidence type="ECO:0000313" key="1">
    <source>
        <dbReference type="EMBL" id="CAG8833505.1"/>
    </source>
</evidence>
<dbReference type="OrthoDB" id="5330842at2759"/>
<dbReference type="Proteomes" id="UP000789759">
    <property type="component" value="Unassembled WGS sequence"/>
</dbReference>
<organism evidence="1 2">
    <name type="scientific">Cetraspora pellucida</name>
    <dbReference type="NCBI Taxonomy" id="1433469"/>
    <lineage>
        <taxon>Eukaryota</taxon>
        <taxon>Fungi</taxon>
        <taxon>Fungi incertae sedis</taxon>
        <taxon>Mucoromycota</taxon>
        <taxon>Glomeromycotina</taxon>
        <taxon>Glomeromycetes</taxon>
        <taxon>Diversisporales</taxon>
        <taxon>Gigasporaceae</taxon>
        <taxon>Cetraspora</taxon>
    </lineage>
</organism>
<gene>
    <name evidence="1" type="ORF">CPELLU_LOCUS20985</name>
</gene>
<dbReference type="EMBL" id="CAJVQA010071089">
    <property type="protein sequence ID" value="CAG8833505.1"/>
    <property type="molecule type" value="Genomic_DNA"/>
</dbReference>
<name>A0A9N9PME5_9GLOM</name>
<keyword evidence="2" id="KW-1185">Reference proteome</keyword>
<sequence>TISYKTPTNIKIKSYASSQLTPNQKCVLLFNISYSFEISIEDFNNEWWLLVDNIWTRYSSRKHNN</sequence>
<accession>A0A9N9PME5</accession>
<reference evidence="1" key="1">
    <citation type="submission" date="2021-06" db="EMBL/GenBank/DDBJ databases">
        <authorList>
            <person name="Kallberg Y."/>
            <person name="Tangrot J."/>
            <person name="Rosling A."/>
        </authorList>
    </citation>
    <scope>NUCLEOTIDE SEQUENCE</scope>
    <source>
        <strain evidence="1">FL966</strain>
    </source>
</reference>
<feature type="non-terminal residue" evidence="1">
    <location>
        <position position="1"/>
    </location>
</feature>
<dbReference type="AlphaFoldDB" id="A0A9N9PME5"/>
<protein>
    <submittedName>
        <fullName evidence="1">21249_t:CDS:1</fullName>
    </submittedName>
</protein>
<feature type="non-terminal residue" evidence="1">
    <location>
        <position position="65"/>
    </location>
</feature>